<dbReference type="InterPro" id="IPR000719">
    <property type="entry name" value="Prot_kinase_dom"/>
</dbReference>
<reference evidence="7 8" key="1">
    <citation type="submission" date="2019-02" db="EMBL/GenBank/DDBJ databases">
        <title>Deep-cultivation of Planctomycetes and their phenomic and genomic characterization uncovers novel biology.</title>
        <authorList>
            <person name="Wiegand S."/>
            <person name="Jogler M."/>
            <person name="Boedeker C."/>
            <person name="Pinto D."/>
            <person name="Vollmers J."/>
            <person name="Rivas-Marin E."/>
            <person name="Kohn T."/>
            <person name="Peeters S.H."/>
            <person name="Heuer A."/>
            <person name="Rast P."/>
            <person name="Oberbeckmann S."/>
            <person name="Bunk B."/>
            <person name="Jeske O."/>
            <person name="Meyerdierks A."/>
            <person name="Storesund J.E."/>
            <person name="Kallscheuer N."/>
            <person name="Luecker S."/>
            <person name="Lage O.M."/>
            <person name="Pohl T."/>
            <person name="Merkel B.J."/>
            <person name="Hornburger P."/>
            <person name="Mueller R.-W."/>
            <person name="Bruemmer F."/>
            <person name="Labrenz M."/>
            <person name="Spormann A.M."/>
            <person name="Op den Camp H."/>
            <person name="Overmann J."/>
            <person name="Amann R."/>
            <person name="Jetten M.S.M."/>
            <person name="Mascher T."/>
            <person name="Medema M.H."/>
            <person name="Devos D.P."/>
            <person name="Kaster A.-K."/>
            <person name="Ovreas L."/>
            <person name="Rohde M."/>
            <person name="Galperin M.Y."/>
            <person name="Jogler C."/>
        </authorList>
    </citation>
    <scope>NUCLEOTIDE SEQUENCE [LARGE SCALE GENOMIC DNA]</scope>
    <source>
        <strain evidence="7 8">Mal33</strain>
    </source>
</reference>
<evidence type="ECO:0000313" key="7">
    <source>
        <dbReference type="EMBL" id="QDV56227.1"/>
    </source>
</evidence>
<dbReference type="SMART" id="SM00220">
    <property type="entry name" value="S_TKc"/>
    <property type="match status" value="1"/>
</dbReference>
<dbReference type="GO" id="GO:0004674">
    <property type="term" value="F:protein serine/threonine kinase activity"/>
    <property type="evidence" value="ECO:0007669"/>
    <property type="project" value="UniProtKB-EC"/>
</dbReference>
<dbReference type="Pfam" id="PF00069">
    <property type="entry name" value="Pkinase"/>
    <property type="match status" value="1"/>
</dbReference>
<evidence type="ECO:0000256" key="4">
    <source>
        <dbReference type="ARBA" id="ARBA00022840"/>
    </source>
</evidence>
<keyword evidence="2 5" id="KW-0547">Nucleotide-binding</keyword>
<evidence type="ECO:0000313" key="8">
    <source>
        <dbReference type="Proteomes" id="UP000316770"/>
    </source>
</evidence>
<feature type="binding site" evidence="5">
    <location>
        <position position="111"/>
    </location>
    <ligand>
        <name>ATP</name>
        <dbReference type="ChEBI" id="CHEBI:30616"/>
    </ligand>
</feature>
<accession>A0A518IT12</accession>
<keyword evidence="8" id="KW-1185">Reference proteome</keyword>
<dbReference type="Proteomes" id="UP000316770">
    <property type="component" value="Chromosome"/>
</dbReference>
<dbReference type="GO" id="GO:0005524">
    <property type="term" value="F:ATP binding"/>
    <property type="evidence" value="ECO:0007669"/>
    <property type="project" value="UniProtKB-UniRule"/>
</dbReference>
<dbReference type="PANTHER" id="PTHR43289:SF34">
    <property type="entry name" value="SERINE_THREONINE-PROTEIN KINASE YBDM-RELATED"/>
    <property type="match status" value="1"/>
</dbReference>
<evidence type="ECO:0000256" key="5">
    <source>
        <dbReference type="PROSITE-ProRule" id="PRU10141"/>
    </source>
</evidence>
<dbReference type="InterPro" id="IPR013320">
    <property type="entry name" value="ConA-like_dom_sf"/>
</dbReference>
<dbReference type="Pfam" id="PF13385">
    <property type="entry name" value="Laminin_G_3"/>
    <property type="match status" value="1"/>
</dbReference>
<proteinExistence type="predicted"/>
<dbReference type="Gene3D" id="2.60.120.200">
    <property type="match status" value="1"/>
</dbReference>
<dbReference type="EC" id="2.7.11.1" evidence="7"/>
<dbReference type="Gene3D" id="1.10.510.10">
    <property type="entry name" value="Transferase(Phosphotransferase) domain 1"/>
    <property type="match status" value="1"/>
</dbReference>
<dbReference type="PANTHER" id="PTHR43289">
    <property type="entry name" value="MITOGEN-ACTIVATED PROTEIN KINASE KINASE KINASE 20-RELATED"/>
    <property type="match status" value="1"/>
</dbReference>
<dbReference type="PROSITE" id="PS00108">
    <property type="entry name" value="PROTEIN_KINASE_ST"/>
    <property type="match status" value="1"/>
</dbReference>
<feature type="domain" description="Protein kinase" evidence="6">
    <location>
        <begin position="82"/>
        <end position="337"/>
    </location>
</feature>
<name>A0A518IT12_9BACT</name>
<keyword evidence="3 7" id="KW-0418">Kinase</keyword>
<keyword evidence="1 7" id="KW-0808">Transferase</keyword>
<evidence type="ECO:0000256" key="1">
    <source>
        <dbReference type="ARBA" id="ARBA00022679"/>
    </source>
</evidence>
<dbReference type="InterPro" id="IPR011009">
    <property type="entry name" value="Kinase-like_dom_sf"/>
</dbReference>
<organism evidence="7 8">
    <name type="scientific">Rosistilla oblonga</name>
    <dbReference type="NCBI Taxonomy" id="2527990"/>
    <lineage>
        <taxon>Bacteria</taxon>
        <taxon>Pseudomonadati</taxon>
        <taxon>Planctomycetota</taxon>
        <taxon>Planctomycetia</taxon>
        <taxon>Pirellulales</taxon>
        <taxon>Pirellulaceae</taxon>
        <taxon>Rosistilla</taxon>
    </lineage>
</organism>
<dbReference type="SUPFAM" id="SSF56112">
    <property type="entry name" value="Protein kinase-like (PK-like)"/>
    <property type="match status" value="1"/>
</dbReference>
<dbReference type="CDD" id="cd14014">
    <property type="entry name" value="STKc_PknB_like"/>
    <property type="match status" value="1"/>
</dbReference>
<protein>
    <submittedName>
        <fullName evidence="7">Serine/threonine-protein kinase PrkC</fullName>
        <ecNumber evidence="7">2.7.11.1</ecNumber>
    </submittedName>
</protein>
<dbReference type="InterPro" id="IPR017441">
    <property type="entry name" value="Protein_kinase_ATP_BS"/>
</dbReference>
<dbReference type="SUPFAM" id="SSF49899">
    <property type="entry name" value="Concanavalin A-like lectins/glucanases"/>
    <property type="match status" value="1"/>
</dbReference>
<dbReference type="Gene3D" id="3.30.200.20">
    <property type="entry name" value="Phosphorylase Kinase, domain 1"/>
    <property type="match status" value="1"/>
</dbReference>
<dbReference type="EMBL" id="CP036318">
    <property type="protein sequence ID" value="QDV56227.1"/>
    <property type="molecule type" value="Genomic_DNA"/>
</dbReference>
<evidence type="ECO:0000256" key="3">
    <source>
        <dbReference type="ARBA" id="ARBA00022777"/>
    </source>
</evidence>
<evidence type="ECO:0000256" key="2">
    <source>
        <dbReference type="ARBA" id="ARBA00022741"/>
    </source>
</evidence>
<dbReference type="InterPro" id="IPR008271">
    <property type="entry name" value="Ser/Thr_kinase_AS"/>
</dbReference>
<dbReference type="PROSITE" id="PS50011">
    <property type="entry name" value="PROTEIN_KINASE_DOM"/>
    <property type="match status" value="1"/>
</dbReference>
<keyword evidence="4 5" id="KW-0067">ATP-binding</keyword>
<sequence length="576" mass="63351">MSNDDEDRLSALLLKWEEAWDLGDDIPAAELSADHPELEQSLADQIKLLKSMNWMKQDAADDSSNHVDEDDPLIGETLAGRYRVDSIVGFGGHGKVYKAFDPELERHVAVKVSKTVASETQTDELLEEARRAAKLKHSNIVAVHDVGRHDGQLFFVTELVDGQNLADLVSVGRVKPSEATRIASALADALQFAHEQGFLHRDIKPANILLDHQGRVLITDFGIATTIDKIENHRGGTPGTLPYMAPEQIAGQVQLIDGRTDIHALGVVLYELLTVELPYQGRTPTAVREQILLRQPKPLSSLNSSVPKQLEAICLKCLAKHPADRYRTAMEVKQALEAPASISVAKFGLVIIGLALIVLTLFAWQPWAHNQTTESVGFPAPVVRDDVFVFDGASRIVTPLKRFSPATMEAWVKSGHTDTGCYFIVGSDVRTKFGIGFGICGSTLSAETIPKLIRSEATVQPGRWVHLAAVFGTNETRLYLDGELVKTTQPTRQVNPESVFVIGNVGLKNPIDFFKGEIRSVRITEGERYVESFTPDEAFFPDKQARLIYDGKHLNGSLIEDLSGNGNDGKWESIVN</sequence>
<dbReference type="AlphaFoldDB" id="A0A518IT12"/>
<gene>
    <name evidence="7" type="primary">prkC_7</name>
    <name evidence="7" type="ORF">Mal33_22090</name>
</gene>
<evidence type="ECO:0000259" key="6">
    <source>
        <dbReference type="PROSITE" id="PS50011"/>
    </source>
</evidence>
<dbReference type="PROSITE" id="PS00107">
    <property type="entry name" value="PROTEIN_KINASE_ATP"/>
    <property type="match status" value="1"/>
</dbReference>
<dbReference type="RefSeq" id="WP_145284406.1">
    <property type="nucleotide sequence ID" value="NZ_CP036318.1"/>
</dbReference>